<accession>A0A368U261</accession>
<protein>
    <submittedName>
        <fullName evidence="6">TetR/AcrR family transcriptional regulator</fullName>
    </submittedName>
</protein>
<organism evidence="6 7">
    <name type="scientific">Billgrantia montanilacus</name>
    <dbReference type="NCBI Taxonomy" id="2282305"/>
    <lineage>
        <taxon>Bacteria</taxon>
        <taxon>Pseudomonadati</taxon>
        <taxon>Pseudomonadota</taxon>
        <taxon>Gammaproteobacteria</taxon>
        <taxon>Oceanospirillales</taxon>
        <taxon>Halomonadaceae</taxon>
        <taxon>Billgrantia</taxon>
    </lineage>
</organism>
<dbReference type="Pfam" id="PF16925">
    <property type="entry name" value="TetR_C_13"/>
    <property type="match status" value="1"/>
</dbReference>
<dbReference type="InterPro" id="IPR011075">
    <property type="entry name" value="TetR_C"/>
</dbReference>
<keyword evidence="1" id="KW-0805">Transcription regulation</keyword>
<keyword evidence="3" id="KW-0804">Transcription</keyword>
<gene>
    <name evidence="6" type="ORF">DU505_08025</name>
</gene>
<dbReference type="OrthoDB" id="270177at2"/>
<evidence type="ECO:0000256" key="1">
    <source>
        <dbReference type="ARBA" id="ARBA00023015"/>
    </source>
</evidence>
<evidence type="ECO:0000313" key="7">
    <source>
        <dbReference type="Proteomes" id="UP000252405"/>
    </source>
</evidence>
<proteinExistence type="predicted"/>
<dbReference type="PROSITE" id="PS50977">
    <property type="entry name" value="HTH_TETR_2"/>
    <property type="match status" value="1"/>
</dbReference>
<evidence type="ECO:0000256" key="3">
    <source>
        <dbReference type="ARBA" id="ARBA00023163"/>
    </source>
</evidence>
<reference evidence="6 7" key="1">
    <citation type="submission" date="2018-07" db="EMBL/GenBank/DDBJ databases">
        <title>Halomonas montanilacus sp. nov., isolated from Lake Pengyan on Tibetan Plateau.</title>
        <authorList>
            <person name="Lu H."/>
            <person name="Xing P."/>
            <person name="Wu Q."/>
        </authorList>
    </citation>
    <scope>NUCLEOTIDE SEQUENCE [LARGE SCALE GENOMIC DNA]</scope>
    <source>
        <strain evidence="6 7">PYC7W</strain>
    </source>
</reference>
<keyword evidence="7" id="KW-1185">Reference proteome</keyword>
<comment type="caution">
    <text evidence="6">The sequence shown here is derived from an EMBL/GenBank/DDBJ whole genome shotgun (WGS) entry which is preliminary data.</text>
</comment>
<sequence length="205" mass="22284">MPPRGRPRGFDREEALRRAMEVFWSQGYDNASLSDLTRAMGINAPSLYATFGSKEALFKEAVALYVRTEGSGIWEQVETASTARAAIEHVLHATAEAFTRGATPRGCMIVLAAPQMQGANVQVCDALKAHRQANGCLLERRLKRAVEEGELPASTNCRAIANYYVTLQHGMSIQARDGASRETLLAIADCAMSGWDALTNVSHEA</sequence>
<dbReference type="InterPro" id="IPR036271">
    <property type="entry name" value="Tet_transcr_reg_TetR-rel_C_sf"/>
</dbReference>
<dbReference type="Proteomes" id="UP000252405">
    <property type="component" value="Unassembled WGS sequence"/>
</dbReference>
<evidence type="ECO:0000259" key="5">
    <source>
        <dbReference type="PROSITE" id="PS50977"/>
    </source>
</evidence>
<dbReference type="InterPro" id="IPR001647">
    <property type="entry name" value="HTH_TetR"/>
</dbReference>
<evidence type="ECO:0000256" key="4">
    <source>
        <dbReference type="PROSITE-ProRule" id="PRU00335"/>
    </source>
</evidence>
<dbReference type="SUPFAM" id="SSF46689">
    <property type="entry name" value="Homeodomain-like"/>
    <property type="match status" value="1"/>
</dbReference>
<dbReference type="PANTHER" id="PTHR47506:SF1">
    <property type="entry name" value="HTH-TYPE TRANSCRIPTIONAL REGULATOR YJDC"/>
    <property type="match status" value="1"/>
</dbReference>
<feature type="DNA-binding region" description="H-T-H motif" evidence="4">
    <location>
        <begin position="32"/>
        <end position="51"/>
    </location>
</feature>
<dbReference type="GO" id="GO:0003677">
    <property type="term" value="F:DNA binding"/>
    <property type="evidence" value="ECO:0007669"/>
    <property type="project" value="UniProtKB-UniRule"/>
</dbReference>
<feature type="domain" description="HTH tetR-type" evidence="5">
    <location>
        <begin position="9"/>
        <end position="69"/>
    </location>
</feature>
<keyword evidence="2 4" id="KW-0238">DNA-binding</keyword>
<name>A0A368U261_9GAMM</name>
<dbReference type="PANTHER" id="PTHR47506">
    <property type="entry name" value="TRANSCRIPTIONAL REGULATORY PROTEIN"/>
    <property type="match status" value="1"/>
</dbReference>
<dbReference type="AlphaFoldDB" id="A0A368U261"/>
<evidence type="ECO:0000256" key="2">
    <source>
        <dbReference type="ARBA" id="ARBA00023125"/>
    </source>
</evidence>
<dbReference type="Pfam" id="PF00440">
    <property type="entry name" value="TetR_N"/>
    <property type="match status" value="1"/>
</dbReference>
<dbReference type="Gene3D" id="1.10.357.10">
    <property type="entry name" value="Tetracycline Repressor, domain 2"/>
    <property type="match status" value="1"/>
</dbReference>
<dbReference type="RefSeq" id="WP_114478472.1">
    <property type="nucleotide sequence ID" value="NZ_QPII01000004.1"/>
</dbReference>
<dbReference type="EMBL" id="QPII01000004">
    <property type="protein sequence ID" value="RCV90182.1"/>
    <property type="molecule type" value="Genomic_DNA"/>
</dbReference>
<dbReference type="Gene3D" id="1.10.10.60">
    <property type="entry name" value="Homeodomain-like"/>
    <property type="match status" value="1"/>
</dbReference>
<evidence type="ECO:0000313" key="6">
    <source>
        <dbReference type="EMBL" id="RCV90182.1"/>
    </source>
</evidence>
<dbReference type="SUPFAM" id="SSF48498">
    <property type="entry name" value="Tetracyclin repressor-like, C-terminal domain"/>
    <property type="match status" value="1"/>
</dbReference>
<dbReference type="InterPro" id="IPR009057">
    <property type="entry name" value="Homeodomain-like_sf"/>
</dbReference>